<proteinExistence type="predicted"/>
<dbReference type="EMBL" id="FNSA01000003">
    <property type="protein sequence ID" value="SEC81136.1"/>
    <property type="molecule type" value="Genomic_DNA"/>
</dbReference>
<protein>
    <submittedName>
        <fullName evidence="2">Uncharacterized protein</fullName>
    </submittedName>
</protein>
<evidence type="ECO:0000256" key="1">
    <source>
        <dbReference type="SAM" id="MobiDB-lite"/>
    </source>
</evidence>
<evidence type="ECO:0000313" key="2">
    <source>
        <dbReference type="EMBL" id="SEC81136.1"/>
    </source>
</evidence>
<keyword evidence="3" id="KW-1185">Reference proteome</keyword>
<dbReference type="Proteomes" id="UP000182241">
    <property type="component" value="Unassembled WGS sequence"/>
</dbReference>
<feature type="region of interest" description="Disordered" evidence="1">
    <location>
        <begin position="62"/>
        <end position="86"/>
    </location>
</feature>
<accession>A0A1H4VJH0</accession>
<reference evidence="3" key="1">
    <citation type="submission" date="2016-10" db="EMBL/GenBank/DDBJ databases">
        <authorList>
            <person name="Varghese N."/>
            <person name="Submissions S."/>
        </authorList>
    </citation>
    <scope>NUCLEOTIDE SEQUENCE [LARGE SCALE GENOMIC DNA]</scope>
    <source>
        <strain evidence="3">DSM 44234</strain>
    </source>
</reference>
<dbReference type="STRING" id="57704.SAMN04489793_3248"/>
<dbReference type="AlphaFoldDB" id="A0A1H4VJH0"/>
<name>A0A1H4VJH0_TSUTY</name>
<gene>
    <name evidence="2" type="ORF">SAMN04489793_3248</name>
</gene>
<organism evidence="2 3">
    <name type="scientific">Tsukamurella tyrosinosolvens</name>
    <dbReference type="NCBI Taxonomy" id="57704"/>
    <lineage>
        <taxon>Bacteria</taxon>
        <taxon>Bacillati</taxon>
        <taxon>Actinomycetota</taxon>
        <taxon>Actinomycetes</taxon>
        <taxon>Mycobacteriales</taxon>
        <taxon>Tsukamurellaceae</taxon>
        <taxon>Tsukamurella</taxon>
    </lineage>
</organism>
<evidence type="ECO:0000313" key="3">
    <source>
        <dbReference type="Proteomes" id="UP000182241"/>
    </source>
</evidence>
<sequence length="86" mass="9802">MTQRYLTPAAHERMAAGTCPECGYRAEEHSDDPRFWTPRGASGCSLLPRGVTERIEAYLRDRDMTPEERAAARAREREELRKGYGS</sequence>